<dbReference type="EMBL" id="MU003498">
    <property type="protein sequence ID" value="KAF2474070.1"/>
    <property type="molecule type" value="Genomic_DNA"/>
</dbReference>
<protein>
    <submittedName>
        <fullName evidence="1">Uncharacterized protein</fullName>
    </submittedName>
</protein>
<keyword evidence="2" id="KW-1185">Reference proteome</keyword>
<evidence type="ECO:0000313" key="2">
    <source>
        <dbReference type="Proteomes" id="UP000799755"/>
    </source>
</evidence>
<reference evidence="1" key="1">
    <citation type="journal article" date="2020" name="Stud. Mycol.">
        <title>101 Dothideomycetes genomes: a test case for predicting lifestyles and emergence of pathogens.</title>
        <authorList>
            <person name="Haridas S."/>
            <person name="Albert R."/>
            <person name="Binder M."/>
            <person name="Bloem J."/>
            <person name="Labutti K."/>
            <person name="Salamov A."/>
            <person name="Andreopoulos B."/>
            <person name="Baker S."/>
            <person name="Barry K."/>
            <person name="Bills G."/>
            <person name="Bluhm B."/>
            <person name="Cannon C."/>
            <person name="Castanera R."/>
            <person name="Culley D."/>
            <person name="Daum C."/>
            <person name="Ezra D."/>
            <person name="Gonzalez J."/>
            <person name="Henrissat B."/>
            <person name="Kuo A."/>
            <person name="Liang C."/>
            <person name="Lipzen A."/>
            <person name="Lutzoni F."/>
            <person name="Magnuson J."/>
            <person name="Mondo S."/>
            <person name="Nolan M."/>
            <person name="Ohm R."/>
            <person name="Pangilinan J."/>
            <person name="Park H.-J."/>
            <person name="Ramirez L."/>
            <person name="Alfaro M."/>
            <person name="Sun H."/>
            <person name="Tritt A."/>
            <person name="Yoshinaga Y."/>
            <person name="Zwiers L.-H."/>
            <person name="Turgeon B."/>
            <person name="Goodwin S."/>
            <person name="Spatafora J."/>
            <person name="Crous P."/>
            <person name="Grigoriev I."/>
        </authorList>
    </citation>
    <scope>NUCLEOTIDE SEQUENCE</scope>
    <source>
        <strain evidence="1">ATCC 200398</strain>
    </source>
</reference>
<comment type="caution">
    <text evidence="1">The sequence shown here is derived from an EMBL/GenBank/DDBJ whole genome shotgun (WGS) entry which is preliminary data.</text>
</comment>
<sequence length="282" mass="31138">MQSTLPVIDQHGKRAQSRKYLDSLEIVVIVNDELDIISHSPNPTVETTGSFMGIPLTSLQNPKVHGGATKQMRMDSICCGAHGLFLMITVPSGDAKNVLLFDARIEAGVFEKNVKRLLTDLGAVEHIHLSHYHRDHSGGLFKAIRMINNANPSREKAIIDVHPNRPDFRGNDAGFPIILEPDPSSDEIELAGGILNKSCDAHMVMNNTLFISGEIPRVTHYENGIPGGIRLDPIIGKWLKDEDIMEERFVMLVLGVPLYAVIGGYQLADADSEKIEKTVRNF</sequence>
<name>A0ACB6R5L7_9PLEO</name>
<organism evidence="1 2">
    <name type="scientific">Lindgomyces ingoldianus</name>
    <dbReference type="NCBI Taxonomy" id="673940"/>
    <lineage>
        <taxon>Eukaryota</taxon>
        <taxon>Fungi</taxon>
        <taxon>Dikarya</taxon>
        <taxon>Ascomycota</taxon>
        <taxon>Pezizomycotina</taxon>
        <taxon>Dothideomycetes</taxon>
        <taxon>Pleosporomycetidae</taxon>
        <taxon>Pleosporales</taxon>
        <taxon>Lindgomycetaceae</taxon>
        <taxon>Lindgomyces</taxon>
    </lineage>
</organism>
<evidence type="ECO:0000313" key="1">
    <source>
        <dbReference type="EMBL" id="KAF2474070.1"/>
    </source>
</evidence>
<gene>
    <name evidence="1" type="ORF">BDR25DRAFT_385522</name>
</gene>
<dbReference type="Proteomes" id="UP000799755">
    <property type="component" value="Unassembled WGS sequence"/>
</dbReference>
<accession>A0ACB6R5L7</accession>
<proteinExistence type="predicted"/>